<evidence type="ECO:0000313" key="2">
    <source>
        <dbReference type="Proteomes" id="UP000799755"/>
    </source>
</evidence>
<organism evidence="1 2">
    <name type="scientific">Lindgomyces ingoldianus</name>
    <dbReference type="NCBI Taxonomy" id="673940"/>
    <lineage>
        <taxon>Eukaryota</taxon>
        <taxon>Fungi</taxon>
        <taxon>Dikarya</taxon>
        <taxon>Ascomycota</taxon>
        <taxon>Pezizomycotina</taxon>
        <taxon>Dothideomycetes</taxon>
        <taxon>Pleosporomycetidae</taxon>
        <taxon>Pleosporales</taxon>
        <taxon>Lindgomycetaceae</taxon>
        <taxon>Lindgomyces</taxon>
    </lineage>
</organism>
<name>A0ACB6QRR3_9PLEO</name>
<sequence length="92" mass="9637">MAIFKTALSDPVFLRGGNGSTGNSSSSNVRANVASLHRAGIPILSGKHDRHTQRERQHLVDAGPTPAEAINAAISVAAKYHRLTDRGVIAPG</sequence>
<evidence type="ECO:0000313" key="1">
    <source>
        <dbReference type="EMBL" id="KAF2469586.1"/>
    </source>
</evidence>
<proteinExistence type="predicted"/>
<comment type="caution">
    <text evidence="1">The sequence shown here is derived from an EMBL/GenBank/DDBJ whole genome shotgun (WGS) entry which is preliminary data.</text>
</comment>
<dbReference type="EMBL" id="MU003511">
    <property type="protein sequence ID" value="KAF2469586.1"/>
    <property type="molecule type" value="Genomic_DNA"/>
</dbReference>
<protein>
    <submittedName>
        <fullName evidence="1">Uncharacterized protein</fullName>
    </submittedName>
</protein>
<keyword evidence="2" id="KW-1185">Reference proteome</keyword>
<gene>
    <name evidence="1" type="ORF">BDR25DRAFT_304336</name>
</gene>
<reference evidence="1" key="1">
    <citation type="journal article" date="2020" name="Stud. Mycol.">
        <title>101 Dothideomycetes genomes: a test case for predicting lifestyles and emergence of pathogens.</title>
        <authorList>
            <person name="Haridas S."/>
            <person name="Albert R."/>
            <person name="Binder M."/>
            <person name="Bloem J."/>
            <person name="Labutti K."/>
            <person name="Salamov A."/>
            <person name="Andreopoulos B."/>
            <person name="Baker S."/>
            <person name="Barry K."/>
            <person name="Bills G."/>
            <person name="Bluhm B."/>
            <person name="Cannon C."/>
            <person name="Castanera R."/>
            <person name="Culley D."/>
            <person name="Daum C."/>
            <person name="Ezra D."/>
            <person name="Gonzalez J."/>
            <person name="Henrissat B."/>
            <person name="Kuo A."/>
            <person name="Liang C."/>
            <person name="Lipzen A."/>
            <person name="Lutzoni F."/>
            <person name="Magnuson J."/>
            <person name="Mondo S."/>
            <person name="Nolan M."/>
            <person name="Ohm R."/>
            <person name="Pangilinan J."/>
            <person name="Park H.-J."/>
            <person name="Ramirez L."/>
            <person name="Alfaro M."/>
            <person name="Sun H."/>
            <person name="Tritt A."/>
            <person name="Yoshinaga Y."/>
            <person name="Zwiers L.-H."/>
            <person name="Turgeon B."/>
            <person name="Goodwin S."/>
            <person name="Spatafora J."/>
            <person name="Crous P."/>
            <person name="Grigoriev I."/>
        </authorList>
    </citation>
    <scope>NUCLEOTIDE SEQUENCE</scope>
    <source>
        <strain evidence="1">ATCC 200398</strain>
    </source>
</reference>
<accession>A0ACB6QRR3</accession>
<dbReference type="Proteomes" id="UP000799755">
    <property type="component" value="Unassembled WGS sequence"/>
</dbReference>